<dbReference type="PROSITE" id="PS50928">
    <property type="entry name" value="ABC_TM1"/>
    <property type="match status" value="1"/>
</dbReference>
<feature type="transmembrane region" description="Helical" evidence="7">
    <location>
        <begin position="268"/>
        <end position="291"/>
    </location>
</feature>
<evidence type="ECO:0000256" key="3">
    <source>
        <dbReference type="ARBA" id="ARBA00022475"/>
    </source>
</evidence>
<name>A0A3M4SIC6_9PSED</name>
<feature type="transmembrane region" description="Helical" evidence="7">
    <location>
        <begin position="178"/>
        <end position="199"/>
    </location>
</feature>
<comment type="subcellular location">
    <subcellularLocation>
        <location evidence="1 7">Cell membrane</location>
        <topology evidence="1 7">Multi-pass membrane protein</topology>
    </subcellularLocation>
</comment>
<keyword evidence="2 7" id="KW-0813">Transport</keyword>
<dbReference type="InterPro" id="IPR035906">
    <property type="entry name" value="MetI-like_sf"/>
</dbReference>
<gene>
    <name evidence="9" type="ORF">ALP92_100127</name>
</gene>
<dbReference type="GO" id="GO:0005886">
    <property type="term" value="C:plasma membrane"/>
    <property type="evidence" value="ECO:0007669"/>
    <property type="project" value="UniProtKB-SubCell"/>
</dbReference>
<evidence type="ECO:0000313" key="10">
    <source>
        <dbReference type="Proteomes" id="UP000276615"/>
    </source>
</evidence>
<protein>
    <submittedName>
        <fullName evidence="9">Peptide ABC transporter permease</fullName>
    </submittedName>
</protein>
<evidence type="ECO:0000313" key="9">
    <source>
        <dbReference type="EMBL" id="RMR14652.1"/>
    </source>
</evidence>
<proteinExistence type="inferred from homology"/>
<dbReference type="Pfam" id="PF19300">
    <property type="entry name" value="BPD_transp_1_N"/>
    <property type="match status" value="1"/>
</dbReference>
<evidence type="ECO:0000256" key="1">
    <source>
        <dbReference type="ARBA" id="ARBA00004651"/>
    </source>
</evidence>
<dbReference type="AlphaFoldDB" id="A0A3M4SIC6"/>
<evidence type="ECO:0000259" key="8">
    <source>
        <dbReference type="PROSITE" id="PS50928"/>
    </source>
</evidence>
<keyword evidence="3" id="KW-1003">Cell membrane</keyword>
<sequence length="483" mass="52512">MACRDRFGGHRRAAATIRQTGRPDPQRQPPAERWLLVQPLDEAPAELRQHQPAPERRRDLLAVLPVLRTVERIGLEKRSVRPVAAAGPWRNRRRQARQNVRRHANSGQPELRHRHPCVHQQHRRRGQAHPGLFQQPAGRLHGLHVQRAGLAGRVNATLNRAGGMQMNSNTLWLIVQRLGAAIVTLLIVSIVVFAITAVLPGDAAQQALGQFATPEQVAALRIKLGLDQPGVVRYLHWLMNLLGGNFGESVSNAMPVSELIAGRFPKTLMLAATTALVSVPVALTLGIGAAMGRGGRLDGALNFITLSLVAVPEFLVATLAVLIFAVNLGWLSALSYGSDVTSPWQFMRTYALPVMTLCCVIVAQMARMTRAAVIDQLDSPYVEMARLKGVSPVRIVLRHALPNAIGPIVNAVALSLSYLLGGVVIVETIFNYPGIASLMVDAVTNRDMALVQGCTMLFCAAYLGLVLMADLCAILSNPRLRTQ</sequence>
<feature type="transmembrane region" description="Helical" evidence="7">
    <location>
        <begin position="303"/>
        <end position="330"/>
    </location>
</feature>
<evidence type="ECO:0000256" key="7">
    <source>
        <dbReference type="RuleBase" id="RU363032"/>
    </source>
</evidence>
<dbReference type="Proteomes" id="UP000276615">
    <property type="component" value="Unassembled WGS sequence"/>
</dbReference>
<dbReference type="InterPro" id="IPR000515">
    <property type="entry name" value="MetI-like"/>
</dbReference>
<dbReference type="PANTHER" id="PTHR43163:SF3">
    <property type="entry name" value="PEPTIDE ABC TRANSPORTER PERMEASE PROTEIN"/>
    <property type="match status" value="1"/>
</dbReference>
<dbReference type="GO" id="GO:0055085">
    <property type="term" value="P:transmembrane transport"/>
    <property type="evidence" value="ECO:0007669"/>
    <property type="project" value="InterPro"/>
</dbReference>
<dbReference type="PANTHER" id="PTHR43163">
    <property type="entry name" value="DIPEPTIDE TRANSPORT SYSTEM PERMEASE PROTEIN DPPB-RELATED"/>
    <property type="match status" value="1"/>
</dbReference>
<evidence type="ECO:0000256" key="4">
    <source>
        <dbReference type="ARBA" id="ARBA00022692"/>
    </source>
</evidence>
<dbReference type="Gene3D" id="1.10.3720.10">
    <property type="entry name" value="MetI-like"/>
    <property type="match status" value="1"/>
</dbReference>
<feature type="domain" description="ABC transmembrane type-1" evidence="8">
    <location>
        <begin position="264"/>
        <end position="469"/>
    </location>
</feature>
<accession>A0A3M4SIC6</accession>
<dbReference type="InterPro" id="IPR045621">
    <property type="entry name" value="BPD_transp_1_N"/>
</dbReference>
<keyword evidence="4 7" id="KW-0812">Transmembrane</keyword>
<dbReference type="CDD" id="cd06261">
    <property type="entry name" value="TM_PBP2"/>
    <property type="match status" value="1"/>
</dbReference>
<feature type="transmembrane region" description="Helical" evidence="7">
    <location>
        <begin position="408"/>
        <end position="430"/>
    </location>
</feature>
<feature type="transmembrane region" description="Helical" evidence="7">
    <location>
        <begin position="450"/>
        <end position="475"/>
    </location>
</feature>
<dbReference type="SUPFAM" id="SSF161098">
    <property type="entry name" value="MetI-like"/>
    <property type="match status" value="1"/>
</dbReference>
<reference evidence="9 10" key="1">
    <citation type="submission" date="2018-08" db="EMBL/GenBank/DDBJ databases">
        <title>Recombination of ecologically and evolutionarily significant loci maintains genetic cohesion in the Pseudomonas syringae species complex.</title>
        <authorList>
            <person name="Dillon M."/>
            <person name="Thakur S."/>
            <person name="Almeida R.N.D."/>
            <person name="Weir B.S."/>
            <person name="Guttman D.S."/>
        </authorList>
    </citation>
    <scope>NUCLEOTIDE SEQUENCE [LARGE SCALE GENOMIC DNA]</scope>
    <source>
        <strain evidence="9 10">ICMP 8670</strain>
    </source>
</reference>
<comment type="similarity">
    <text evidence="7">Belongs to the binding-protein-dependent transport system permease family.</text>
</comment>
<evidence type="ECO:0000256" key="6">
    <source>
        <dbReference type="ARBA" id="ARBA00023136"/>
    </source>
</evidence>
<keyword evidence="6 7" id="KW-0472">Membrane</keyword>
<dbReference type="EMBL" id="RBRQ01000039">
    <property type="protein sequence ID" value="RMR14652.1"/>
    <property type="molecule type" value="Genomic_DNA"/>
</dbReference>
<keyword evidence="5 7" id="KW-1133">Transmembrane helix</keyword>
<comment type="caution">
    <text evidence="9">The sequence shown here is derived from an EMBL/GenBank/DDBJ whole genome shotgun (WGS) entry which is preliminary data.</text>
</comment>
<evidence type="ECO:0000256" key="5">
    <source>
        <dbReference type="ARBA" id="ARBA00022989"/>
    </source>
</evidence>
<organism evidence="9 10">
    <name type="scientific">Pseudomonas syringae pv. primulae</name>
    <dbReference type="NCBI Taxonomy" id="251707"/>
    <lineage>
        <taxon>Bacteria</taxon>
        <taxon>Pseudomonadati</taxon>
        <taxon>Pseudomonadota</taxon>
        <taxon>Gammaproteobacteria</taxon>
        <taxon>Pseudomonadales</taxon>
        <taxon>Pseudomonadaceae</taxon>
        <taxon>Pseudomonas</taxon>
    </lineage>
</organism>
<dbReference type="Pfam" id="PF00528">
    <property type="entry name" value="BPD_transp_1"/>
    <property type="match status" value="1"/>
</dbReference>
<feature type="transmembrane region" description="Helical" evidence="7">
    <location>
        <begin position="350"/>
        <end position="366"/>
    </location>
</feature>
<evidence type="ECO:0000256" key="2">
    <source>
        <dbReference type="ARBA" id="ARBA00022448"/>
    </source>
</evidence>